<dbReference type="InterPro" id="IPR018369">
    <property type="entry name" value="Chaprnonin_Cpn10_CS"/>
</dbReference>
<comment type="function">
    <text evidence="3 4">Together with the chaperonin GroEL, plays an essential role in assisting protein folding. The GroEL-GroES system forms a nano-cage that allows encapsulation of the non-native substrate proteins and provides a physical environment optimized to promote and accelerate protein folding. GroES binds to the apical surface of the GroEL ring, thereby capping the opening of the GroEL channel.</text>
</comment>
<dbReference type="NCBIfam" id="NF001534">
    <property type="entry name" value="PRK00364.2-5"/>
    <property type="match status" value="1"/>
</dbReference>
<dbReference type="Pfam" id="PF00166">
    <property type="entry name" value="Cpn10"/>
    <property type="match status" value="1"/>
</dbReference>
<dbReference type="InterPro" id="IPR037124">
    <property type="entry name" value="Chaperonin_GroES_sf"/>
</dbReference>
<dbReference type="SMART" id="SM00883">
    <property type="entry name" value="Cpn10"/>
    <property type="match status" value="1"/>
</dbReference>
<dbReference type="CDD" id="cd00320">
    <property type="entry name" value="cpn10"/>
    <property type="match status" value="1"/>
</dbReference>
<dbReference type="GO" id="GO:0051087">
    <property type="term" value="F:protein-folding chaperone binding"/>
    <property type="evidence" value="ECO:0007669"/>
    <property type="project" value="TreeGrafter"/>
</dbReference>
<reference evidence="5" key="1">
    <citation type="submission" date="2022-11" db="EMBL/GenBank/DDBJ databases">
        <title>Candidatus Alkanophaga archaea from heated hydrothermal vent sediment oxidize petroleum alkanes.</title>
        <authorList>
            <person name="Zehnle H."/>
            <person name="Laso-Perez R."/>
            <person name="Lipp J."/>
            <person name="Teske A."/>
            <person name="Wegener G."/>
        </authorList>
    </citation>
    <scope>NUCLEOTIDE SEQUENCE</scope>
    <source>
        <strain evidence="5">MCA70</strain>
    </source>
</reference>
<proteinExistence type="inferred from homology"/>
<evidence type="ECO:0000256" key="1">
    <source>
        <dbReference type="ARBA" id="ARBA00006975"/>
    </source>
</evidence>
<accession>A0AAE3P5W0</accession>
<name>A0AAE3P5W0_9BACT</name>
<dbReference type="PANTHER" id="PTHR10772">
    <property type="entry name" value="10 KDA HEAT SHOCK PROTEIN"/>
    <property type="match status" value="1"/>
</dbReference>
<protein>
    <recommendedName>
        <fullName evidence="3">Co-chaperonin GroES</fullName>
    </recommendedName>
    <alternativeName>
        <fullName evidence="3">10 kDa chaperonin</fullName>
    </alternativeName>
    <alternativeName>
        <fullName evidence="3">Chaperonin-10</fullName>
        <shortName evidence="3">Cpn10</shortName>
    </alternativeName>
</protein>
<comment type="subcellular location">
    <subcellularLocation>
        <location evidence="3">Cytoplasm</location>
    </subcellularLocation>
</comment>
<dbReference type="SUPFAM" id="SSF50129">
    <property type="entry name" value="GroES-like"/>
    <property type="match status" value="1"/>
</dbReference>
<sequence length="96" mass="10873">MKIRPLYDRILVQRIEEEQKTDSGIIIPDTAKEKPIMGKVIAVGDGRLLDSGQKQPLTVKEGDKILFSKYAGTEIKIKGEEYLIMREDDVLAIIEE</sequence>
<evidence type="ECO:0000256" key="3">
    <source>
        <dbReference type="HAMAP-Rule" id="MF_00580"/>
    </source>
</evidence>
<dbReference type="PANTHER" id="PTHR10772:SF58">
    <property type="entry name" value="CO-CHAPERONIN GROES"/>
    <property type="match status" value="1"/>
</dbReference>
<dbReference type="GO" id="GO:0044183">
    <property type="term" value="F:protein folding chaperone"/>
    <property type="evidence" value="ECO:0007669"/>
    <property type="project" value="InterPro"/>
</dbReference>
<dbReference type="HAMAP" id="MF_00580">
    <property type="entry name" value="CH10"/>
    <property type="match status" value="1"/>
</dbReference>
<dbReference type="FunFam" id="2.30.33.40:FF:000001">
    <property type="entry name" value="10 kDa chaperonin"/>
    <property type="match status" value="1"/>
</dbReference>
<comment type="subunit">
    <text evidence="3">Heptamer of 7 subunits arranged in a ring. Interacts with the chaperonin GroEL.</text>
</comment>
<dbReference type="InterPro" id="IPR020818">
    <property type="entry name" value="Chaperonin_GroES"/>
</dbReference>
<organism evidence="5 6">
    <name type="scientific">Candidatus Thermodesulfobacterium syntrophicum</name>
    <dbReference type="NCBI Taxonomy" id="3060442"/>
    <lineage>
        <taxon>Bacteria</taxon>
        <taxon>Pseudomonadati</taxon>
        <taxon>Thermodesulfobacteriota</taxon>
        <taxon>Thermodesulfobacteria</taxon>
        <taxon>Thermodesulfobacteriales</taxon>
        <taxon>Thermodesulfobacteriaceae</taxon>
        <taxon>Thermodesulfobacterium</taxon>
    </lineage>
</organism>
<evidence type="ECO:0000256" key="4">
    <source>
        <dbReference type="RuleBase" id="RU000535"/>
    </source>
</evidence>
<dbReference type="Gene3D" id="2.30.33.40">
    <property type="entry name" value="GroES chaperonin"/>
    <property type="match status" value="1"/>
</dbReference>
<dbReference type="GO" id="GO:0005737">
    <property type="term" value="C:cytoplasm"/>
    <property type="evidence" value="ECO:0007669"/>
    <property type="project" value="UniProtKB-SubCell"/>
</dbReference>
<dbReference type="Proteomes" id="UP001144110">
    <property type="component" value="Unassembled WGS sequence"/>
</dbReference>
<keyword evidence="2 3" id="KW-0143">Chaperone</keyword>
<comment type="caution">
    <text evidence="5">The sequence shown here is derived from an EMBL/GenBank/DDBJ whole genome shotgun (WGS) entry which is preliminary data.</text>
</comment>
<dbReference type="EMBL" id="JAPHEG010000007">
    <property type="protein sequence ID" value="MDF2954198.1"/>
    <property type="molecule type" value="Genomic_DNA"/>
</dbReference>
<dbReference type="NCBIfam" id="NF001531">
    <property type="entry name" value="PRK00364.2-2"/>
    <property type="match status" value="1"/>
</dbReference>
<dbReference type="PROSITE" id="PS00681">
    <property type="entry name" value="CHAPERONINS_CPN10"/>
    <property type="match status" value="1"/>
</dbReference>
<dbReference type="GO" id="GO:0046872">
    <property type="term" value="F:metal ion binding"/>
    <property type="evidence" value="ECO:0007669"/>
    <property type="project" value="TreeGrafter"/>
</dbReference>
<dbReference type="NCBIfam" id="NF001533">
    <property type="entry name" value="PRK00364.2-4"/>
    <property type="match status" value="1"/>
</dbReference>
<evidence type="ECO:0000313" key="5">
    <source>
        <dbReference type="EMBL" id="MDF2954198.1"/>
    </source>
</evidence>
<comment type="similarity">
    <text evidence="1 3 4">Belongs to the GroES chaperonin family.</text>
</comment>
<dbReference type="PRINTS" id="PR00297">
    <property type="entry name" value="CHAPERONIN10"/>
</dbReference>
<dbReference type="AlphaFoldDB" id="A0AAE3P5W0"/>
<keyword evidence="3" id="KW-0963">Cytoplasm</keyword>
<evidence type="ECO:0000313" key="6">
    <source>
        <dbReference type="Proteomes" id="UP001144110"/>
    </source>
</evidence>
<dbReference type="GO" id="GO:0051082">
    <property type="term" value="F:unfolded protein binding"/>
    <property type="evidence" value="ECO:0007669"/>
    <property type="project" value="TreeGrafter"/>
</dbReference>
<evidence type="ECO:0000256" key="2">
    <source>
        <dbReference type="ARBA" id="ARBA00023186"/>
    </source>
</evidence>
<dbReference type="NCBIfam" id="NF001527">
    <property type="entry name" value="PRK00364.1-2"/>
    <property type="match status" value="1"/>
</dbReference>
<dbReference type="GO" id="GO:0005524">
    <property type="term" value="F:ATP binding"/>
    <property type="evidence" value="ECO:0007669"/>
    <property type="project" value="InterPro"/>
</dbReference>
<dbReference type="InterPro" id="IPR011032">
    <property type="entry name" value="GroES-like_sf"/>
</dbReference>
<gene>
    <name evidence="3" type="primary">groES</name>
    <name evidence="3" type="synonym">groS</name>
    <name evidence="5" type="ORF">OD816_001443</name>
</gene>